<dbReference type="InterPro" id="IPR020606">
    <property type="entry name" value="Ribosomal_uS7_CS"/>
</dbReference>
<keyword evidence="3 6" id="KW-0694">RNA-binding</keyword>
<feature type="domain" description="Small ribosomal subunit protein uS7" evidence="8">
    <location>
        <begin position="1"/>
        <end position="148"/>
    </location>
</feature>
<dbReference type="PIRSF" id="PIRSF002122">
    <property type="entry name" value="RPS7p_RPS7a_RPS5e_RPS7o"/>
    <property type="match status" value="1"/>
</dbReference>
<comment type="subunit">
    <text evidence="6">Part of the 30S ribosomal subunit. Contacts proteins S9 and S11.</text>
</comment>
<dbReference type="InterPro" id="IPR036823">
    <property type="entry name" value="Ribosomal_uS7_dom_sf"/>
</dbReference>
<evidence type="ECO:0000256" key="3">
    <source>
        <dbReference type="ARBA" id="ARBA00022884"/>
    </source>
</evidence>
<sequence>MRKRKPKLRILMPDPRYSDPVVTRFINNMMWQGKKSIAFDIFYNAMDLVQEKSGQNPHELFGKALENATPSVEVRSRRIGGATFQIPTEINPKRKIAIGMKWLIRFARERNGKGMAEKLAAEVLAASKGEGSAVKRKEDTHKMAEANRAFAHFK</sequence>
<dbReference type="GO" id="GO:0000049">
    <property type="term" value="F:tRNA binding"/>
    <property type="evidence" value="ECO:0007669"/>
    <property type="project" value="UniProtKB-UniRule"/>
</dbReference>
<dbReference type="PANTHER" id="PTHR11205">
    <property type="entry name" value="RIBOSOMAL PROTEIN S7"/>
    <property type="match status" value="1"/>
</dbReference>
<dbReference type="GO" id="GO:0015935">
    <property type="term" value="C:small ribosomal subunit"/>
    <property type="evidence" value="ECO:0007669"/>
    <property type="project" value="InterPro"/>
</dbReference>
<dbReference type="FunFam" id="1.10.455.10:FF:000001">
    <property type="entry name" value="30S ribosomal protein S7"/>
    <property type="match status" value="1"/>
</dbReference>
<accession>A0A9D7XRT9</accession>
<comment type="similarity">
    <text evidence="1 6 7">Belongs to the universal ribosomal protein uS7 family.</text>
</comment>
<dbReference type="HAMAP" id="MF_00480_B">
    <property type="entry name" value="Ribosomal_uS7_B"/>
    <property type="match status" value="1"/>
</dbReference>
<dbReference type="GO" id="GO:0006412">
    <property type="term" value="P:translation"/>
    <property type="evidence" value="ECO:0007669"/>
    <property type="project" value="UniProtKB-UniRule"/>
</dbReference>
<comment type="caution">
    <text evidence="9">The sequence shown here is derived from an EMBL/GenBank/DDBJ whole genome shotgun (WGS) entry which is preliminary data.</text>
</comment>
<organism evidence="9 10">
    <name type="scientific">Candidatus Opimibacter skivensis</name>
    <dbReference type="NCBI Taxonomy" id="2982028"/>
    <lineage>
        <taxon>Bacteria</taxon>
        <taxon>Pseudomonadati</taxon>
        <taxon>Bacteroidota</taxon>
        <taxon>Saprospiria</taxon>
        <taxon>Saprospirales</taxon>
        <taxon>Saprospiraceae</taxon>
        <taxon>Candidatus Opimibacter</taxon>
    </lineage>
</organism>
<dbReference type="GO" id="GO:0003735">
    <property type="term" value="F:structural constituent of ribosome"/>
    <property type="evidence" value="ECO:0007669"/>
    <property type="project" value="InterPro"/>
</dbReference>
<name>A0A9D7XRT9_9BACT</name>
<evidence type="ECO:0000256" key="7">
    <source>
        <dbReference type="RuleBase" id="RU003619"/>
    </source>
</evidence>
<keyword evidence="2 6" id="KW-0699">rRNA-binding</keyword>
<evidence type="ECO:0000313" key="10">
    <source>
        <dbReference type="Proteomes" id="UP000808337"/>
    </source>
</evidence>
<dbReference type="Pfam" id="PF00177">
    <property type="entry name" value="Ribosomal_S7"/>
    <property type="match status" value="1"/>
</dbReference>
<dbReference type="CDD" id="cd14869">
    <property type="entry name" value="uS7_Bacteria"/>
    <property type="match status" value="1"/>
</dbReference>
<keyword evidence="5 6" id="KW-0687">Ribonucleoprotein</keyword>
<gene>
    <name evidence="6 9" type="primary">rpsG</name>
    <name evidence="9" type="ORF">IPP15_18725</name>
</gene>
<keyword evidence="6" id="KW-0820">tRNA-binding</keyword>
<evidence type="ECO:0000313" key="9">
    <source>
        <dbReference type="EMBL" id="MBK9984371.1"/>
    </source>
</evidence>
<evidence type="ECO:0000256" key="6">
    <source>
        <dbReference type="HAMAP-Rule" id="MF_00480"/>
    </source>
</evidence>
<dbReference type="GO" id="GO:0019843">
    <property type="term" value="F:rRNA binding"/>
    <property type="evidence" value="ECO:0007669"/>
    <property type="project" value="UniProtKB-UniRule"/>
</dbReference>
<dbReference type="InterPro" id="IPR023798">
    <property type="entry name" value="Ribosomal_uS7_dom"/>
</dbReference>
<dbReference type="PROSITE" id="PS00052">
    <property type="entry name" value="RIBOSOMAL_S7"/>
    <property type="match status" value="1"/>
</dbReference>
<reference evidence="9 10" key="1">
    <citation type="submission" date="2020-10" db="EMBL/GenBank/DDBJ databases">
        <title>Connecting structure to function with the recovery of over 1000 high-quality activated sludge metagenome-assembled genomes encoding full-length rRNA genes using long-read sequencing.</title>
        <authorList>
            <person name="Singleton C.M."/>
            <person name="Petriglieri F."/>
            <person name="Kristensen J.M."/>
            <person name="Kirkegaard R.H."/>
            <person name="Michaelsen T.Y."/>
            <person name="Andersen M.H."/>
            <person name="Karst S.M."/>
            <person name="Dueholm M.S."/>
            <person name="Nielsen P.H."/>
            <person name="Albertsen M."/>
        </authorList>
    </citation>
    <scope>NUCLEOTIDE SEQUENCE [LARGE SCALE GENOMIC DNA]</scope>
    <source>
        <strain evidence="9">Ribe_18-Q3-R11-54_MAXAC.273</strain>
    </source>
</reference>
<evidence type="ECO:0000256" key="4">
    <source>
        <dbReference type="ARBA" id="ARBA00022980"/>
    </source>
</evidence>
<evidence type="ECO:0000256" key="5">
    <source>
        <dbReference type="ARBA" id="ARBA00023274"/>
    </source>
</evidence>
<dbReference type="NCBIfam" id="TIGR01029">
    <property type="entry name" value="rpsG_bact"/>
    <property type="match status" value="1"/>
</dbReference>
<protein>
    <recommendedName>
        <fullName evidence="6">Small ribosomal subunit protein uS7</fullName>
    </recommendedName>
</protein>
<dbReference type="EMBL" id="JADKGY010000029">
    <property type="protein sequence ID" value="MBK9984371.1"/>
    <property type="molecule type" value="Genomic_DNA"/>
</dbReference>
<keyword evidence="4 6" id="KW-0689">Ribosomal protein</keyword>
<proteinExistence type="inferred from homology"/>
<dbReference type="SUPFAM" id="SSF47973">
    <property type="entry name" value="Ribosomal protein S7"/>
    <property type="match status" value="1"/>
</dbReference>
<dbReference type="InterPro" id="IPR000235">
    <property type="entry name" value="Ribosomal_uS7"/>
</dbReference>
<dbReference type="Proteomes" id="UP000808337">
    <property type="component" value="Unassembled WGS sequence"/>
</dbReference>
<dbReference type="InterPro" id="IPR005717">
    <property type="entry name" value="Ribosomal_uS7_bac/org-type"/>
</dbReference>
<comment type="function">
    <text evidence="6">One of the primary rRNA binding proteins, it binds directly to 16S rRNA where it nucleates assembly of the head domain of the 30S subunit. Is located at the subunit interface close to the decoding center, probably blocks exit of the E-site tRNA.</text>
</comment>
<dbReference type="Gene3D" id="1.10.455.10">
    <property type="entry name" value="Ribosomal protein S7 domain"/>
    <property type="match status" value="1"/>
</dbReference>
<evidence type="ECO:0000259" key="8">
    <source>
        <dbReference type="Pfam" id="PF00177"/>
    </source>
</evidence>
<dbReference type="AlphaFoldDB" id="A0A9D7XRT9"/>
<evidence type="ECO:0000256" key="1">
    <source>
        <dbReference type="ARBA" id="ARBA00007151"/>
    </source>
</evidence>
<evidence type="ECO:0000256" key="2">
    <source>
        <dbReference type="ARBA" id="ARBA00022730"/>
    </source>
</evidence>